<evidence type="ECO:0000256" key="2">
    <source>
        <dbReference type="ARBA" id="ARBA00005184"/>
    </source>
</evidence>
<dbReference type="Proteomes" id="UP000504603">
    <property type="component" value="Unplaced"/>
</dbReference>
<keyword evidence="10" id="KW-0732">Signal</keyword>
<accession>A0A6J1D381</accession>
<keyword evidence="6 10" id="KW-0378">Hydrolase</keyword>
<dbReference type="PANTHER" id="PTHR31707">
    <property type="entry name" value="PECTINESTERASE"/>
    <property type="match status" value="1"/>
</dbReference>
<evidence type="ECO:0000313" key="13">
    <source>
        <dbReference type="RefSeq" id="XP_022148123.1"/>
    </source>
</evidence>
<protein>
    <recommendedName>
        <fullName evidence="3 10">Pectinesterase</fullName>
        <ecNumber evidence="3 10">3.1.1.11</ecNumber>
    </recommendedName>
</protein>
<evidence type="ECO:0000256" key="3">
    <source>
        <dbReference type="ARBA" id="ARBA00013229"/>
    </source>
</evidence>
<dbReference type="UniPathway" id="UPA00545">
    <property type="reaction ID" value="UER00823"/>
</dbReference>
<keyword evidence="8 10" id="KW-0961">Cell wall biogenesis/degradation</keyword>
<dbReference type="GeneID" id="111016876"/>
<dbReference type="GO" id="GO:0042545">
    <property type="term" value="P:cell wall modification"/>
    <property type="evidence" value="ECO:0007669"/>
    <property type="project" value="UniProtKB-UniRule"/>
</dbReference>
<proteinExistence type="predicted"/>
<name>A0A6J1D381_MOMCH</name>
<keyword evidence="12" id="KW-1185">Reference proteome</keyword>
<dbReference type="Gene3D" id="2.160.20.10">
    <property type="entry name" value="Single-stranded right-handed beta-helix, Pectin lyase-like"/>
    <property type="match status" value="1"/>
</dbReference>
<dbReference type="InterPro" id="IPR018040">
    <property type="entry name" value="Pectinesterase_Tyr_AS"/>
</dbReference>
<reference evidence="13" key="1">
    <citation type="submission" date="2025-08" db="UniProtKB">
        <authorList>
            <consortium name="RefSeq"/>
        </authorList>
    </citation>
    <scope>IDENTIFICATION</scope>
    <source>
        <strain evidence="13">OHB3-1</strain>
    </source>
</reference>
<evidence type="ECO:0000256" key="1">
    <source>
        <dbReference type="ARBA" id="ARBA00004191"/>
    </source>
</evidence>
<evidence type="ECO:0000256" key="4">
    <source>
        <dbReference type="ARBA" id="ARBA00022512"/>
    </source>
</evidence>
<keyword evidence="7 10" id="KW-0063">Aspartyl esterase</keyword>
<feature type="signal peptide" evidence="10">
    <location>
        <begin position="1"/>
        <end position="25"/>
    </location>
</feature>
<evidence type="ECO:0000256" key="5">
    <source>
        <dbReference type="ARBA" id="ARBA00022525"/>
    </source>
</evidence>
<dbReference type="PROSITE" id="PS00503">
    <property type="entry name" value="PECTINESTERASE_2"/>
    <property type="match status" value="1"/>
</dbReference>
<evidence type="ECO:0000256" key="10">
    <source>
        <dbReference type="RuleBase" id="RU000589"/>
    </source>
</evidence>
<evidence type="ECO:0000259" key="11">
    <source>
        <dbReference type="Pfam" id="PF01095"/>
    </source>
</evidence>
<dbReference type="GO" id="GO:0030599">
    <property type="term" value="F:pectinesterase activity"/>
    <property type="evidence" value="ECO:0007669"/>
    <property type="project" value="UniProtKB-UniRule"/>
</dbReference>
<feature type="domain" description="Pectinesterase catalytic" evidence="11">
    <location>
        <begin position="30"/>
        <end position="321"/>
    </location>
</feature>
<evidence type="ECO:0000256" key="6">
    <source>
        <dbReference type="ARBA" id="ARBA00022801"/>
    </source>
</evidence>
<dbReference type="AlphaFoldDB" id="A0A6J1D381"/>
<dbReference type="KEGG" id="mcha:111016876"/>
<evidence type="ECO:0000313" key="12">
    <source>
        <dbReference type="Proteomes" id="UP000504603"/>
    </source>
</evidence>
<comment type="subcellular location">
    <subcellularLocation>
        <location evidence="1 10">Secreted</location>
        <location evidence="1 10">Cell wall</location>
    </subcellularLocation>
</comment>
<evidence type="ECO:0000256" key="8">
    <source>
        <dbReference type="ARBA" id="ARBA00023316"/>
    </source>
</evidence>
<evidence type="ECO:0000256" key="9">
    <source>
        <dbReference type="PROSITE-ProRule" id="PRU10040"/>
    </source>
</evidence>
<comment type="pathway">
    <text evidence="2 10">Glycan metabolism; pectin degradation; 2-dehydro-3-deoxy-D-gluconate from pectin: step 1/5.</text>
</comment>
<dbReference type="InterPro" id="IPR033131">
    <property type="entry name" value="Pectinesterase_Asp_AS"/>
</dbReference>
<gene>
    <name evidence="13" type="primary">LOC111016876</name>
</gene>
<feature type="active site" evidence="9">
    <location>
        <position position="179"/>
    </location>
</feature>
<dbReference type="EC" id="3.1.1.11" evidence="3 10"/>
<feature type="chain" id="PRO_5027160640" description="Pectinesterase" evidence="10">
    <location>
        <begin position="26"/>
        <end position="339"/>
    </location>
</feature>
<comment type="function">
    <text evidence="10">Acts in the modification of cell walls via demethylesterification of cell wall pectin.</text>
</comment>
<dbReference type="OrthoDB" id="2019149at2759"/>
<dbReference type="SUPFAM" id="SSF51126">
    <property type="entry name" value="Pectin lyase-like"/>
    <property type="match status" value="1"/>
</dbReference>
<dbReference type="FunFam" id="2.160.20.10:FF:000029">
    <property type="entry name" value="Pectinesterase 4"/>
    <property type="match status" value="1"/>
</dbReference>
<dbReference type="PROSITE" id="PS00800">
    <property type="entry name" value="PECTINESTERASE_1"/>
    <property type="match status" value="1"/>
</dbReference>
<dbReference type="Pfam" id="PF01095">
    <property type="entry name" value="Pectinesterase"/>
    <property type="match status" value="1"/>
</dbReference>
<organism evidence="12 13">
    <name type="scientific">Momordica charantia</name>
    <name type="common">Bitter gourd</name>
    <name type="synonym">Balsam pear</name>
    <dbReference type="NCBI Taxonomy" id="3673"/>
    <lineage>
        <taxon>Eukaryota</taxon>
        <taxon>Viridiplantae</taxon>
        <taxon>Streptophyta</taxon>
        <taxon>Embryophyta</taxon>
        <taxon>Tracheophyta</taxon>
        <taxon>Spermatophyta</taxon>
        <taxon>Magnoliopsida</taxon>
        <taxon>eudicotyledons</taxon>
        <taxon>Gunneridae</taxon>
        <taxon>Pentapetalae</taxon>
        <taxon>rosids</taxon>
        <taxon>fabids</taxon>
        <taxon>Cucurbitales</taxon>
        <taxon>Cucurbitaceae</taxon>
        <taxon>Momordiceae</taxon>
        <taxon>Momordica</taxon>
    </lineage>
</organism>
<dbReference type="InterPro" id="IPR011050">
    <property type="entry name" value="Pectin_lyase_fold/virulence"/>
</dbReference>
<dbReference type="InterPro" id="IPR012334">
    <property type="entry name" value="Pectin_lyas_fold"/>
</dbReference>
<dbReference type="InterPro" id="IPR000070">
    <property type="entry name" value="Pectinesterase_cat"/>
</dbReference>
<keyword evidence="5 10" id="KW-0964">Secreted</keyword>
<dbReference type="RefSeq" id="XP_022148123.1">
    <property type="nucleotide sequence ID" value="XM_022292431.1"/>
</dbReference>
<keyword evidence="4 10" id="KW-0134">Cell wall</keyword>
<dbReference type="GO" id="GO:0045490">
    <property type="term" value="P:pectin catabolic process"/>
    <property type="evidence" value="ECO:0007669"/>
    <property type="project" value="UniProtKB-UniRule"/>
</dbReference>
<comment type="catalytic activity">
    <reaction evidence="10">
        <text>[(1-&gt;4)-alpha-D-galacturonosyl methyl ester](n) + n H2O = [(1-&gt;4)-alpha-D-galacturonosyl](n) + n methanol + n H(+)</text>
        <dbReference type="Rhea" id="RHEA:22380"/>
        <dbReference type="Rhea" id="RHEA-COMP:14570"/>
        <dbReference type="Rhea" id="RHEA-COMP:14573"/>
        <dbReference type="ChEBI" id="CHEBI:15377"/>
        <dbReference type="ChEBI" id="CHEBI:15378"/>
        <dbReference type="ChEBI" id="CHEBI:17790"/>
        <dbReference type="ChEBI" id="CHEBI:140522"/>
        <dbReference type="ChEBI" id="CHEBI:140523"/>
        <dbReference type="EC" id="3.1.1.11"/>
    </reaction>
</comment>
<sequence>MAVQALSYFMWLVFLLLHSVEFSHCLITFNATVSLDGSGDYVHISDAIAAAPNNGSIRFYIHVKPGIYKEHIEVPELKTFISLIGDDASTTVIVDDRSNHAGFSTTSSATFTVKAKHFVAQFLTFQNSAGPENGQAVAVLSEANYTAYYKCVFMGYQDTLYVRGAFQLFKECDVYGSIDFIFGDGLAIFQDCNVYARILGTTITAQSKSYKDQRSGFTFQNCNVTVSPEIQSIKDQVTVSLGRPWRNYSTVIFMESFLDDIVEPGGWSEWPRTPVYLLFYAEYNNSGSGADTSQRVKWPGYHVLHNEDEASRFTVEIFIDGLEWLSETGIPFRRGLYAA</sequence>
<evidence type="ECO:0000256" key="7">
    <source>
        <dbReference type="ARBA" id="ARBA00023085"/>
    </source>
</evidence>